<keyword evidence="2" id="KW-0547">Nucleotide-binding</keyword>
<accession>A0A1L4CXV1</accession>
<dbReference type="GO" id="GO:0005524">
    <property type="term" value="F:ATP binding"/>
    <property type="evidence" value="ECO:0007669"/>
    <property type="project" value="UniProtKB-KW"/>
</dbReference>
<protein>
    <recommendedName>
        <fullName evidence="4">ABC transporter domain-containing protein</fullName>
    </recommendedName>
</protein>
<dbReference type="KEGG" id="saqi:AXG55_02020"/>
<dbReference type="PANTHER" id="PTHR42711">
    <property type="entry name" value="ABC TRANSPORTER ATP-BINDING PROTEIN"/>
    <property type="match status" value="1"/>
</dbReference>
<dbReference type="Gene3D" id="3.40.50.300">
    <property type="entry name" value="P-loop containing nucleotide triphosphate hydrolases"/>
    <property type="match status" value="1"/>
</dbReference>
<dbReference type="InterPro" id="IPR050763">
    <property type="entry name" value="ABC_transporter_ATP-binding"/>
</dbReference>
<organism evidence="5 6">
    <name type="scientific">Silvanigrella aquatica</name>
    <dbReference type="NCBI Taxonomy" id="1915309"/>
    <lineage>
        <taxon>Bacteria</taxon>
        <taxon>Pseudomonadati</taxon>
        <taxon>Bdellovibrionota</taxon>
        <taxon>Oligoflexia</taxon>
        <taxon>Silvanigrellales</taxon>
        <taxon>Silvanigrellaceae</taxon>
        <taxon>Silvanigrella</taxon>
    </lineage>
</organism>
<keyword evidence="3" id="KW-0067">ATP-binding</keyword>
<dbReference type="Pfam" id="PF00005">
    <property type="entry name" value="ABC_tran"/>
    <property type="match status" value="1"/>
</dbReference>
<dbReference type="RefSeq" id="WP_233231306.1">
    <property type="nucleotide sequence ID" value="NZ_CP017834.1"/>
</dbReference>
<dbReference type="InterPro" id="IPR003593">
    <property type="entry name" value="AAA+_ATPase"/>
</dbReference>
<dbReference type="SUPFAM" id="SSF52540">
    <property type="entry name" value="P-loop containing nucleoside triphosphate hydrolases"/>
    <property type="match status" value="1"/>
</dbReference>
<name>A0A1L4CXV1_9BACT</name>
<reference evidence="5 6" key="1">
    <citation type="submission" date="2016-10" db="EMBL/GenBank/DDBJ databases">
        <title>Silvanigrella aquatica sp. nov., isolated from a freshwater lake located in the Black Forest, Germany, description of Silvanigrellaceae fam. nov., Silvanigrellales ord. nov., reclassification of the order Bdellovibrionales in the class Oligoflexia, reclassification of the families Bacteriovoracaceae and Halobacteriovoraceae in the new order Bacteriovoracales ord. nov., and reclassification of the family Pseudobacteriovoracaceae in the order Oligoflexiales.</title>
        <authorList>
            <person name="Hahn M.W."/>
            <person name="Schmidt J."/>
            <person name="Koll U."/>
            <person name="Rohde M."/>
            <person name="Verbag S."/>
            <person name="Pitt A."/>
            <person name="Nakai R."/>
            <person name="Naganuma T."/>
            <person name="Lang E."/>
        </authorList>
    </citation>
    <scope>NUCLEOTIDE SEQUENCE [LARGE SCALE GENOMIC DNA]</scope>
    <source>
        <strain evidence="5 6">MWH-Nonnen-W8red</strain>
    </source>
</reference>
<keyword evidence="1" id="KW-0813">Transport</keyword>
<evidence type="ECO:0000313" key="5">
    <source>
        <dbReference type="EMBL" id="APJ02764.1"/>
    </source>
</evidence>
<keyword evidence="6" id="KW-1185">Reference proteome</keyword>
<proteinExistence type="predicted"/>
<gene>
    <name evidence="5" type="ORF">AXG55_02020</name>
</gene>
<evidence type="ECO:0000256" key="1">
    <source>
        <dbReference type="ARBA" id="ARBA00022448"/>
    </source>
</evidence>
<dbReference type="SMART" id="SM00382">
    <property type="entry name" value="AAA"/>
    <property type="match status" value="1"/>
</dbReference>
<dbReference type="Proteomes" id="UP000184731">
    <property type="component" value="Chromosome"/>
</dbReference>
<dbReference type="InterPro" id="IPR003439">
    <property type="entry name" value="ABC_transporter-like_ATP-bd"/>
</dbReference>
<dbReference type="EMBL" id="CP017834">
    <property type="protein sequence ID" value="APJ02764.1"/>
    <property type="molecule type" value="Genomic_DNA"/>
</dbReference>
<evidence type="ECO:0000256" key="3">
    <source>
        <dbReference type="ARBA" id="ARBA00022840"/>
    </source>
</evidence>
<dbReference type="PROSITE" id="PS50893">
    <property type="entry name" value="ABC_TRANSPORTER_2"/>
    <property type="match status" value="1"/>
</dbReference>
<evidence type="ECO:0000256" key="2">
    <source>
        <dbReference type="ARBA" id="ARBA00022741"/>
    </source>
</evidence>
<sequence>MNLVIKLENISKFIYEKKHTECKSIFSKLNYLFSRENSVKYLIKNCNIELYRGESLAIIGLNGAGKSTLIKVISGIMEPSEGNIKVLNYLPFKRNPNYLKKIGVVFGHKSSLIWDIPLKYSFELHKSIYGINSNDFKKRLHYLLELLSLDECLDKKVKYLSLGERVKSDLLMNMIHSPELIILDEPTVGVDMESKIMIRNFINYEREKSKTTFVITSHDPSDIENCCDRINILSKGEIVFSELTNKLKESYNEMTKFSVIDNNDKLLNLLNKNEFNNFKIENFVNLGSKINIIVNKNFESNFANFLLQLSLNDFELKSMSFEEILADKFKIYKNNLIIDDEEDYE</sequence>
<evidence type="ECO:0000313" key="6">
    <source>
        <dbReference type="Proteomes" id="UP000184731"/>
    </source>
</evidence>
<dbReference type="GO" id="GO:0016887">
    <property type="term" value="F:ATP hydrolysis activity"/>
    <property type="evidence" value="ECO:0007669"/>
    <property type="project" value="InterPro"/>
</dbReference>
<dbReference type="STRING" id="1915309.AXG55_02020"/>
<dbReference type="PANTHER" id="PTHR42711:SF4">
    <property type="entry name" value="ABC TRANSPORTER RELATED"/>
    <property type="match status" value="1"/>
</dbReference>
<dbReference type="InterPro" id="IPR027417">
    <property type="entry name" value="P-loop_NTPase"/>
</dbReference>
<dbReference type="AlphaFoldDB" id="A0A1L4CXV1"/>
<feature type="domain" description="ABC transporter" evidence="4">
    <location>
        <begin position="5"/>
        <end position="260"/>
    </location>
</feature>
<evidence type="ECO:0000259" key="4">
    <source>
        <dbReference type="PROSITE" id="PS50893"/>
    </source>
</evidence>